<name>G5LJ86_SALET</name>
<reference evidence="2 3" key="1">
    <citation type="journal article" date="2011" name="BMC Genomics">
        <title>Genome sequencing reveals diversification of virulence factor content and possible host adaptation in distinct subpopulations of Salmonella enterica.</title>
        <authorList>
            <person name="den Bakker H.C."/>
            <person name="Moreno Switt A.I."/>
            <person name="Govoni G."/>
            <person name="Cummings C.A."/>
            <person name="Ranieri M.L."/>
            <person name="Degoricija L."/>
            <person name="Hoelzer K."/>
            <person name="Rodriguez-Rivera L.D."/>
            <person name="Brown S."/>
            <person name="Bolchacova E."/>
            <person name="Furtado M.R."/>
            <person name="Wiedmann M."/>
        </authorList>
    </citation>
    <scope>NUCLEOTIDE SEQUENCE [LARGE SCALE GENOMIC DNA]</scope>
    <source>
        <strain evidence="2 3">R6-377</strain>
    </source>
</reference>
<feature type="non-terminal residue" evidence="2">
    <location>
        <position position="1"/>
    </location>
</feature>
<gene>
    <name evidence="2" type="ORF">LTSEALA_0345</name>
</gene>
<dbReference type="EMBL" id="AFCJ01000156">
    <property type="protein sequence ID" value="EHC45670.1"/>
    <property type="molecule type" value="Genomic_DNA"/>
</dbReference>
<sequence length="58" mass="6454">PIGTTPERFAKTDGKALNSHTAAPGNPEMTKFMHSDQHAQCDDECSQIPENTQHKTFR</sequence>
<feature type="region of interest" description="Disordered" evidence="1">
    <location>
        <begin position="1"/>
        <end position="58"/>
    </location>
</feature>
<feature type="compositionally biased region" description="Basic and acidic residues" evidence="1">
    <location>
        <begin position="31"/>
        <end position="41"/>
    </location>
</feature>
<organism evidence="2 3">
    <name type="scientific">Salmonella enterica subsp. enterica serovar Alachua str. R6-377</name>
    <dbReference type="NCBI Taxonomy" id="913241"/>
    <lineage>
        <taxon>Bacteria</taxon>
        <taxon>Pseudomonadati</taxon>
        <taxon>Pseudomonadota</taxon>
        <taxon>Gammaproteobacteria</taxon>
        <taxon>Enterobacterales</taxon>
        <taxon>Enterobacteriaceae</taxon>
        <taxon>Salmonella</taxon>
    </lineage>
</organism>
<evidence type="ECO:0000313" key="2">
    <source>
        <dbReference type="EMBL" id="EHC45670.1"/>
    </source>
</evidence>
<dbReference type="Proteomes" id="UP000004642">
    <property type="component" value="Unassembled WGS sequence"/>
</dbReference>
<accession>G5LJ86</accession>
<dbReference type="AlphaFoldDB" id="G5LJ86"/>
<protein>
    <submittedName>
        <fullName evidence="2">Uncharacterized protein</fullName>
    </submittedName>
</protein>
<proteinExistence type="predicted"/>
<evidence type="ECO:0000256" key="1">
    <source>
        <dbReference type="SAM" id="MobiDB-lite"/>
    </source>
</evidence>
<comment type="caution">
    <text evidence="2">The sequence shown here is derived from an EMBL/GenBank/DDBJ whole genome shotgun (WGS) entry which is preliminary data.</text>
</comment>
<evidence type="ECO:0000313" key="3">
    <source>
        <dbReference type="Proteomes" id="UP000004642"/>
    </source>
</evidence>